<dbReference type="EMBL" id="JAJJMB010009474">
    <property type="protein sequence ID" value="KAI3913432.1"/>
    <property type="molecule type" value="Genomic_DNA"/>
</dbReference>
<evidence type="ECO:0000313" key="2">
    <source>
        <dbReference type="EMBL" id="KAI3913432.1"/>
    </source>
</evidence>
<comment type="caution">
    <text evidence="2">The sequence shown here is derived from an EMBL/GenBank/DDBJ whole genome shotgun (WGS) entry which is preliminary data.</text>
</comment>
<dbReference type="PANTHER" id="PTHR34788">
    <property type="entry name" value="F15I1.22"/>
    <property type="match status" value="1"/>
</dbReference>
<name>A0AAD4XFW7_9MAGN</name>
<gene>
    <name evidence="2" type="ORF">MKW98_003911</name>
</gene>
<dbReference type="PANTHER" id="PTHR34788:SF4">
    <property type="entry name" value="F15I1.22"/>
    <property type="match status" value="1"/>
</dbReference>
<keyword evidence="1" id="KW-1133">Transmembrane helix</keyword>
<feature type="transmembrane region" description="Helical" evidence="1">
    <location>
        <begin position="101"/>
        <end position="118"/>
    </location>
</feature>
<protein>
    <submittedName>
        <fullName evidence="2">Uncharacterized protein</fullName>
    </submittedName>
</protein>
<reference evidence="2" key="1">
    <citation type="submission" date="2022-04" db="EMBL/GenBank/DDBJ databases">
        <title>A functionally conserved STORR gene fusion in Papaver species that diverged 16.8 million years ago.</title>
        <authorList>
            <person name="Catania T."/>
        </authorList>
    </citation>
    <scope>NUCLEOTIDE SEQUENCE</scope>
    <source>
        <strain evidence="2">S-188037</strain>
    </source>
</reference>
<accession>A0AAD4XFW7</accession>
<dbReference type="Proteomes" id="UP001202328">
    <property type="component" value="Unassembled WGS sequence"/>
</dbReference>
<evidence type="ECO:0000256" key="1">
    <source>
        <dbReference type="SAM" id="Phobius"/>
    </source>
</evidence>
<keyword evidence="3" id="KW-1185">Reference proteome</keyword>
<keyword evidence="1" id="KW-0472">Membrane</keyword>
<dbReference type="AlphaFoldDB" id="A0AAD4XFW7"/>
<organism evidence="2 3">
    <name type="scientific">Papaver atlanticum</name>
    <dbReference type="NCBI Taxonomy" id="357466"/>
    <lineage>
        <taxon>Eukaryota</taxon>
        <taxon>Viridiplantae</taxon>
        <taxon>Streptophyta</taxon>
        <taxon>Embryophyta</taxon>
        <taxon>Tracheophyta</taxon>
        <taxon>Spermatophyta</taxon>
        <taxon>Magnoliopsida</taxon>
        <taxon>Ranunculales</taxon>
        <taxon>Papaveraceae</taxon>
        <taxon>Papaveroideae</taxon>
        <taxon>Papaver</taxon>
    </lineage>
</organism>
<keyword evidence="1" id="KW-0812">Transmembrane</keyword>
<evidence type="ECO:0000313" key="3">
    <source>
        <dbReference type="Proteomes" id="UP001202328"/>
    </source>
</evidence>
<proteinExistence type="predicted"/>
<sequence>MMKNKRSIINGNGKKTPLLFRINRRKKLPSIRLGDKKVKKGFNQQVVRLIKKIKLKWIKLQYSCMLKRLKSFYYSMLKDLMDANYTNSYDSMQQRIMMESYFSVPVMGVSIVSVPSYIPNKYY</sequence>